<gene>
    <name evidence="2" type="ORF">LAESUDRAFT_758008</name>
</gene>
<organism evidence="2 3">
    <name type="scientific">Laetiporus sulphureus 93-53</name>
    <dbReference type="NCBI Taxonomy" id="1314785"/>
    <lineage>
        <taxon>Eukaryota</taxon>
        <taxon>Fungi</taxon>
        <taxon>Dikarya</taxon>
        <taxon>Basidiomycota</taxon>
        <taxon>Agaricomycotina</taxon>
        <taxon>Agaricomycetes</taxon>
        <taxon>Polyporales</taxon>
        <taxon>Laetiporus</taxon>
    </lineage>
</organism>
<dbReference type="RefSeq" id="XP_040765605.1">
    <property type="nucleotide sequence ID" value="XM_040912394.1"/>
</dbReference>
<proteinExistence type="predicted"/>
<dbReference type="EMBL" id="KV427617">
    <property type="protein sequence ID" value="KZT07865.1"/>
    <property type="molecule type" value="Genomic_DNA"/>
</dbReference>
<dbReference type="Proteomes" id="UP000076871">
    <property type="component" value="Unassembled WGS sequence"/>
</dbReference>
<evidence type="ECO:0000313" key="2">
    <source>
        <dbReference type="EMBL" id="KZT07865.1"/>
    </source>
</evidence>
<dbReference type="OrthoDB" id="2758311at2759"/>
<dbReference type="InParanoid" id="A0A165EVR0"/>
<evidence type="ECO:0000256" key="1">
    <source>
        <dbReference type="SAM" id="MobiDB-lite"/>
    </source>
</evidence>
<evidence type="ECO:0000313" key="3">
    <source>
        <dbReference type="Proteomes" id="UP000076871"/>
    </source>
</evidence>
<feature type="region of interest" description="Disordered" evidence="1">
    <location>
        <begin position="173"/>
        <end position="248"/>
    </location>
</feature>
<name>A0A165EVR0_9APHY</name>
<sequence>MAEASEPQPLLAAPAFIQTPMVKSYKLSISPIYQLKLRELERDDLERVHQAEMETRLAREGDRMVMVYWWRQNDEPADLFSVVAPDYPYFHPKQAKDLYKRFALGTADFQYYDWKIKKWVYGSPDSPCINIKTATELHYRCDGVTTGPGMPVISLKRTTSKAVLDESIERHRSMSSFESVEDISGPSSLPATPRKPPRTSQTVIDIDAWLSTPSHPAPIMSPSQTSAASPPRTPMRNFELQVSSPSSS</sequence>
<accession>A0A165EVR0</accession>
<reference evidence="2 3" key="1">
    <citation type="journal article" date="2016" name="Mol. Biol. Evol.">
        <title>Comparative Genomics of Early-Diverging Mushroom-Forming Fungi Provides Insights into the Origins of Lignocellulose Decay Capabilities.</title>
        <authorList>
            <person name="Nagy L.G."/>
            <person name="Riley R."/>
            <person name="Tritt A."/>
            <person name="Adam C."/>
            <person name="Daum C."/>
            <person name="Floudas D."/>
            <person name="Sun H."/>
            <person name="Yadav J.S."/>
            <person name="Pangilinan J."/>
            <person name="Larsson K.H."/>
            <person name="Matsuura K."/>
            <person name="Barry K."/>
            <person name="Labutti K."/>
            <person name="Kuo R."/>
            <person name="Ohm R.A."/>
            <person name="Bhattacharya S.S."/>
            <person name="Shirouzu T."/>
            <person name="Yoshinaga Y."/>
            <person name="Martin F.M."/>
            <person name="Grigoriev I.V."/>
            <person name="Hibbett D.S."/>
        </authorList>
    </citation>
    <scope>NUCLEOTIDE SEQUENCE [LARGE SCALE GENOMIC DNA]</scope>
    <source>
        <strain evidence="2 3">93-53</strain>
    </source>
</reference>
<dbReference type="GeneID" id="63829422"/>
<protein>
    <submittedName>
        <fullName evidence="2">Uncharacterized protein</fullName>
    </submittedName>
</protein>
<keyword evidence="3" id="KW-1185">Reference proteome</keyword>
<dbReference type="AlphaFoldDB" id="A0A165EVR0"/>